<accession>A0ABQ9YUC4</accession>
<evidence type="ECO:0000313" key="1">
    <source>
        <dbReference type="EMBL" id="KAK4004216.1"/>
    </source>
</evidence>
<dbReference type="Proteomes" id="UP001234178">
    <property type="component" value="Unassembled WGS sequence"/>
</dbReference>
<dbReference type="EMBL" id="JAOYFB010000001">
    <property type="protein sequence ID" value="KAK4004216.1"/>
    <property type="molecule type" value="Genomic_DNA"/>
</dbReference>
<reference evidence="1 2" key="1">
    <citation type="journal article" date="2023" name="Nucleic Acids Res.">
        <title>The hologenome of Daphnia magna reveals possible DNA methylation and microbiome-mediated evolution of the host genome.</title>
        <authorList>
            <person name="Chaturvedi A."/>
            <person name="Li X."/>
            <person name="Dhandapani V."/>
            <person name="Marshall H."/>
            <person name="Kissane S."/>
            <person name="Cuenca-Cambronero M."/>
            <person name="Asole G."/>
            <person name="Calvet F."/>
            <person name="Ruiz-Romero M."/>
            <person name="Marangio P."/>
            <person name="Guigo R."/>
            <person name="Rago D."/>
            <person name="Mirbahai L."/>
            <person name="Eastwood N."/>
            <person name="Colbourne J.K."/>
            <person name="Zhou J."/>
            <person name="Mallon E."/>
            <person name="Orsini L."/>
        </authorList>
    </citation>
    <scope>NUCLEOTIDE SEQUENCE [LARGE SCALE GENOMIC DNA]</scope>
    <source>
        <strain evidence="1">LRV0_1</strain>
    </source>
</reference>
<sequence>MSASPRFHSRTYFVTLDRPWTSFGRNCDVNGTSEMRNKRLVHYETQKRHTLGSDVTNCLSSIALHLLSLICALHKLRLKL</sequence>
<comment type="caution">
    <text evidence="1">The sequence shown here is derived from an EMBL/GenBank/DDBJ whole genome shotgun (WGS) entry which is preliminary data.</text>
</comment>
<name>A0ABQ9YUC4_9CRUS</name>
<evidence type="ECO:0000313" key="2">
    <source>
        <dbReference type="Proteomes" id="UP001234178"/>
    </source>
</evidence>
<keyword evidence="2" id="KW-1185">Reference proteome</keyword>
<gene>
    <name evidence="1" type="ORF">OUZ56_005958</name>
</gene>
<organism evidence="1 2">
    <name type="scientific">Daphnia magna</name>
    <dbReference type="NCBI Taxonomy" id="35525"/>
    <lineage>
        <taxon>Eukaryota</taxon>
        <taxon>Metazoa</taxon>
        <taxon>Ecdysozoa</taxon>
        <taxon>Arthropoda</taxon>
        <taxon>Crustacea</taxon>
        <taxon>Branchiopoda</taxon>
        <taxon>Diplostraca</taxon>
        <taxon>Cladocera</taxon>
        <taxon>Anomopoda</taxon>
        <taxon>Daphniidae</taxon>
        <taxon>Daphnia</taxon>
    </lineage>
</organism>
<proteinExistence type="predicted"/>
<protein>
    <submittedName>
        <fullName evidence="1">Uncharacterized protein</fullName>
    </submittedName>
</protein>